<dbReference type="SUPFAM" id="SSF118196">
    <property type="entry name" value="YaeB-like"/>
    <property type="match status" value="1"/>
</dbReference>
<feature type="domain" description="TsaA-like" evidence="3">
    <location>
        <begin position="7"/>
        <end position="138"/>
    </location>
</feature>
<dbReference type="InterPro" id="IPR023370">
    <property type="entry name" value="TrmO-like_N"/>
</dbReference>
<dbReference type="Pfam" id="PF01980">
    <property type="entry name" value="TrmO_N"/>
    <property type="match status" value="1"/>
</dbReference>
<dbReference type="InterPro" id="IPR036414">
    <property type="entry name" value="YaeB_N_sf"/>
</dbReference>
<dbReference type="Proteomes" id="UP001379533">
    <property type="component" value="Chromosome"/>
</dbReference>
<dbReference type="PANTHER" id="PTHR12818:SF0">
    <property type="entry name" value="TRNA (ADENINE(37)-N6)-METHYLTRANSFERASE"/>
    <property type="match status" value="1"/>
</dbReference>
<dbReference type="NCBIfam" id="TIGR00104">
    <property type="entry name" value="tRNA_TsaA"/>
    <property type="match status" value="1"/>
</dbReference>
<dbReference type="InterPro" id="IPR036413">
    <property type="entry name" value="YaeB-like_sf"/>
</dbReference>
<organism evidence="4 5">
    <name type="scientific">Pendulispora brunnea</name>
    <dbReference type="NCBI Taxonomy" id="2905690"/>
    <lineage>
        <taxon>Bacteria</taxon>
        <taxon>Pseudomonadati</taxon>
        <taxon>Myxococcota</taxon>
        <taxon>Myxococcia</taxon>
        <taxon>Myxococcales</taxon>
        <taxon>Sorangiineae</taxon>
        <taxon>Pendulisporaceae</taxon>
        <taxon>Pendulispora</taxon>
    </lineage>
</organism>
<evidence type="ECO:0000256" key="1">
    <source>
        <dbReference type="ARBA" id="ARBA00022691"/>
    </source>
</evidence>
<comment type="similarity">
    <text evidence="2">Belongs to the tRNA methyltransferase O family.</text>
</comment>
<protein>
    <submittedName>
        <fullName evidence="4">tRNA (N6-threonylcarbamoyladenosine(37)-N6)-methyltransferase TrmO</fullName>
    </submittedName>
</protein>
<sequence>MTASIQMTPIGVLRTPFKEKMHAPRQAVIARDVPGTIELLPEYEHALTDLEGMDRLWVLFWFHMAEGWRPKVLPPRSERRRGLFATRSPHRPNPIGLSCVRLVRTEGLVLHILDVDMVDETPVLDIKPYVPYADAFPDSRTGWLDQVRDPVGPYAVVWCEEARLHVTWLKETHGLDLVPHIDSVLALGPQPHPYRRIKKHGNGFRLSYKDWRIFFHAEEPRTIVIDSLETGYRPGQLLGTSPLPADRDQNAVAIHRAFVAAFPRLPRQDKAP</sequence>
<dbReference type="PROSITE" id="PS51668">
    <property type="entry name" value="TSAA_2"/>
    <property type="match status" value="1"/>
</dbReference>
<reference evidence="4 5" key="1">
    <citation type="submission" date="2021-12" db="EMBL/GenBank/DDBJ databases">
        <title>Discovery of the Pendulisporaceae a myxobacterial family with distinct sporulation behavior and unique specialized metabolism.</title>
        <authorList>
            <person name="Garcia R."/>
            <person name="Popoff A."/>
            <person name="Bader C.D."/>
            <person name="Loehr J."/>
            <person name="Walesch S."/>
            <person name="Walt C."/>
            <person name="Boldt J."/>
            <person name="Bunk B."/>
            <person name="Haeckl F.J.F.P.J."/>
            <person name="Gunesch A.P."/>
            <person name="Birkelbach J."/>
            <person name="Nuebel U."/>
            <person name="Pietschmann T."/>
            <person name="Bach T."/>
            <person name="Mueller R."/>
        </authorList>
    </citation>
    <scope>NUCLEOTIDE SEQUENCE [LARGE SCALE GENOMIC DNA]</scope>
    <source>
        <strain evidence="4 5">MSr12523</strain>
    </source>
</reference>
<keyword evidence="1" id="KW-0949">S-adenosyl-L-methionine</keyword>
<dbReference type="PANTHER" id="PTHR12818">
    <property type="entry name" value="TRNA (ADENINE(37)-N6)-METHYLTRANSFERASE"/>
    <property type="match status" value="1"/>
</dbReference>
<dbReference type="CDD" id="cd09281">
    <property type="entry name" value="UPF0066"/>
    <property type="match status" value="1"/>
</dbReference>
<keyword evidence="5" id="KW-1185">Reference proteome</keyword>
<gene>
    <name evidence="4" type="primary">tsaA</name>
    <name evidence="4" type="ORF">LZC95_10405</name>
</gene>
<evidence type="ECO:0000313" key="4">
    <source>
        <dbReference type="EMBL" id="WXA97246.1"/>
    </source>
</evidence>
<dbReference type="RefSeq" id="WP_394847861.1">
    <property type="nucleotide sequence ID" value="NZ_CP089982.1"/>
</dbReference>
<evidence type="ECO:0000256" key="2">
    <source>
        <dbReference type="ARBA" id="ARBA00033753"/>
    </source>
</evidence>
<dbReference type="EMBL" id="CP089982">
    <property type="protein sequence ID" value="WXA97246.1"/>
    <property type="molecule type" value="Genomic_DNA"/>
</dbReference>
<evidence type="ECO:0000259" key="3">
    <source>
        <dbReference type="PROSITE" id="PS51668"/>
    </source>
</evidence>
<name>A0ABZ2KEX1_9BACT</name>
<proteinExistence type="inferred from homology"/>
<evidence type="ECO:0000313" key="5">
    <source>
        <dbReference type="Proteomes" id="UP001379533"/>
    </source>
</evidence>
<dbReference type="InterPro" id="IPR040372">
    <property type="entry name" value="YaeB-like"/>
</dbReference>
<accession>A0ABZ2KEX1</accession>
<dbReference type="Gene3D" id="2.40.30.70">
    <property type="entry name" value="YaeB-like"/>
    <property type="match status" value="1"/>
</dbReference>